<comment type="function">
    <text evidence="4 6">Essential cell division protein that forms a contractile ring structure (Z ring) at the future cell division site. The regulation of the ring assembly controls the timing and the location of cell division. One of the functions of the FtsZ ring is to recruit other cell division proteins to the septum to produce a new cell wall between the dividing cells. Binds GTP and shows GTPase activity.</text>
</comment>
<dbReference type="InterPro" id="IPR018316">
    <property type="entry name" value="Tubulin/FtsZ_2-layer-sand-dom"/>
</dbReference>
<dbReference type="GO" id="GO:0032153">
    <property type="term" value="C:cell division site"/>
    <property type="evidence" value="ECO:0007669"/>
    <property type="project" value="UniProtKB-UniRule"/>
</dbReference>
<organism evidence="10 11">
    <name type="scientific">Candidatus Auribacter fodinae</name>
    <dbReference type="NCBI Taxonomy" id="2093366"/>
    <lineage>
        <taxon>Bacteria</taxon>
        <taxon>Pseudomonadati</taxon>
        <taxon>Candidatus Auribacterota</taxon>
        <taxon>Candidatus Auribacteria</taxon>
        <taxon>Candidatus Auribacterales</taxon>
        <taxon>Candidatus Auribacteraceae</taxon>
        <taxon>Candidatus Auribacter</taxon>
    </lineage>
</organism>
<dbReference type="GO" id="GO:0043093">
    <property type="term" value="P:FtsZ-dependent cytokinesis"/>
    <property type="evidence" value="ECO:0007669"/>
    <property type="project" value="UniProtKB-UniRule"/>
</dbReference>
<comment type="similarity">
    <text evidence="1 4 6">Belongs to the FtsZ family.</text>
</comment>
<keyword evidence="4" id="KW-0963">Cytoplasm</keyword>
<dbReference type="Gene3D" id="3.40.50.1440">
    <property type="entry name" value="Tubulin/FtsZ, GTPase domain"/>
    <property type="match status" value="1"/>
</dbReference>
<dbReference type="SUPFAM" id="SSF55307">
    <property type="entry name" value="Tubulin C-terminal domain-like"/>
    <property type="match status" value="1"/>
</dbReference>
<dbReference type="NCBIfam" id="TIGR00065">
    <property type="entry name" value="ftsZ"/>
    <property type="match status" value="1"/>
</dbReference>
<dbReference type="AlphaFoldDB" id="A0A3A4RG93"/>
<name>A0A3A4RG93_9BACT</name>
<dbReference type="PROSITE" id="PS01135">
    <property type="entry name" value="FTSZ_2"/>
    <property type="match status" value="1"/>
</dbReference>
<feature type="compositionally biased region" description="Acidic residues" evidence="7">
    <location>
        <begin position="405"/>
        <end position="429"/>
    </location>
</feature>
<dbReference type="PRINTS" id="PR00423">
    <property type="entry name" value="CELLDVISFTSZ"/>
</dbReference>
<dbReference type="PANTHER" id="PTHR30314:SF3">
    <property type="entry name" value="MITOCHONDRIAL DIVISION PROTEIN FSZA"/>
    <property type="match status" value="1"/>
</dbReference>
<dbReference type="InterPro" id="IPR003008">
    <property type="entry name" value="Tubulin_FtsZ_GTPase"/>
</dbReference>
<dbReference type="InterPro" id="IPR045061">
    <property type="entry name" value="FtsZ/CetZ"/>
</dbReference>
<keyword evidence="3 4" id="KW-0342">GTP-binding</keyword>
<feature type="compositionally biased region" description="Basic and acidic residues" evidence="7">
    <location>
        <begin position="441"/>
        <end position="455"/>
    </location>
</feature>
<feature type="domain" description="Tubulin/FtsZ GTPase" evidence="8">
    <location>
        <begin position="14"/>
        <end position="206"/>
    </location>
</feature>
<evidence type="ECO:0000256" key="4">
    <source>
        <dbReference type="HAMAP-Rule" id="MF_00909"/>
    </source>
</evidence>
<evidence type="ECO:0000256" key="6">
    <source>
        <dbReference type="RuleBase" id="RU000631"/>
    </source>
</evidence>
<dbReference type="InterPro" id="IPR008280">
    <property type="entry name" value="Tub_FtsZ_C"/>
</dbReference>
<dbReference type="FunFam" id="3.40.50.1440:FF:000001">
    <property type="entry name" value="Cell division protein FtsZ"/>
    <property type="match status" value="1"/>
</dbReference>
<accession>A0A3A4RG93</accession>
<feature type="binding site" evidence="4">
    <location>
        <begin position="22"/>
        <end position="26"/>
    </location>
    <ligand>
        <name>GTP</name>
        <dbReference type="ChEBI" id="CHEBI:37565"/>
    </ligand>
</feature>
<reference evidence="10 11" key="1">
    <citation type="journal article" date="2017" name="ISME J.">
        <title>Energy and carbon metabolisms in a deep terrestrial subsurface fluid microbial community.</title>
        <authorList>
            <person name="Momper L."/>
            <person name="Jungbluth S.P."/>
            <person name="Lee M.D."/>
            <person name="Amend J.P."/>
        </authorList>
    </citation>
    <scope>NUCLEOTIDE SEQUENCE [LARGE SCALE GENOMIC DNA]</scope>
    <source>
        <strain evidence="10">SURF_26</strain>
    </source>
</reference>
<dbReference type="GO" id="GO:0051258">
    <property type="term" value="P:protein polymerization"/>
    <property type="evidence" value="ECO:0007669"/>
    <property type="project" value="UniProtKB-UniRule"/>
</dbReference>
<gene>
    <name evidence="4 10" type="primary">ftsZ</name>
    <name evidence="10" type="ORF">C4541_01695</name>
</gene>
<evidence type="ECO:0000313" key="10">
    <source>
        <dbReference type="EMBL" id="RJP61542.1"/>
    </source>
</evidence>
<feature type="region of interest" description="Disordered" evidence="7">
    <location>
        <begin position="341"/>
        <end position="465"/>
    </location>
</feature>
<dbReference type="SMART" id="SM00865">
    <property type="entry name" value="Tubulin_C"/>
    <property type="match status" value="1"/>
</dbReference>
<dbReference type="EMBL" id="QZJZ01000011">
    <property type="protein sequence ID" value="RJP61542.1"/>
    <property type="molecule type" value="Genomic_DNA"/>
</dbReference>
<evidence type="ECO:0000256" key="5">
    <source>
        <dbReference type="NCBIfam" id="TIGR00065"/>
    </source>
</evidence>
<dbReference type="GO" id="GO:0003924">
    <property type="term" value="F:GTPase activity"/>
    <property type="evidence" value="ECO:0007669"/>
    <property type="project" value="UniProtKB-UniRule"/>
</dbReference>
<dbReference type="PROSITE" id="PS01134">
    <property type="entry name" value="FTSZ_1"/>
    <property type="match status" value="1"/>
</dbReference>
<protein>
    <recommendedName>
        <fullName evidence="4 5">Cell division protein FtsZ</fullName>
    </recommendedName>
</protein>
<evidence type="ECO:0000259" key="9">
    <source>
        <dbReference type="SMART" id="SM00865"/>
    </source>
</evidence>
<dbReference type="InterPro" id="IPR024757">
    <property type="entry name" value="FtsZ_C"/>
</dbReference>
<feature type="domain" description="Tubulin/FtsZ 2-layer sandwich" evidence="9">
    <location>
        <begin position="208"/>
        <end position="326"/>
    </location>
</feature>
<feature type="binding site" evidence="4">
    <location>
        <begin position="109"/>
        <end position="111"/>
    </location>
    <ligand>
        <name>GTP</name>
        <dbReference type="ChEBI" id="CHEBI:37565"/>
    </ligand>
</feature>
<dbReference type="InterPro" id="IPR020805">
    <property type="entry name" value="Cell_div_FtsZ_CS"/>
</dbReference>
<keyword evidence="4 6" id="KW-0131">Cell cycle</keyword>
<dbReference type="SMART" id="SM00864">
    <property type="entry name" value="Tubulin"/>
    <property type="match status" value="1"/>
</dbReference>
<dbReference type="InterPro" id="IPR000158">
    <property type="entry name" value="Cell_div_FtsZ"/>
</dbReference>
<keyword evidence="4 6" id="KW-0132">Cell division</keyword>
<dbReference type="Pfam" id="PF00091">
    <property type="entry name" value="Tubulin"/>
    <property type="match status" value="1"/>
</dbReference>
<dbReference type="Proteomes" id="UP000266426">
    <property type="component" value="Unassembled WGS sequence"/>
</dbReference>
<evidence type="ECO:0000256" key="3">
    <source>
        <dbReference type="ARBA" id="ARBA00023134"/>
    </source>
</evidence>
<dbReference type="PANTHER" id="PTHR30314">
    <property type="entry name" value="CELL DIVISION PROTEIN FTSZ-RELATED"/>
    <property type="match status" value="1"/>
</dbReference>
<evidence type="ECO:0000256" key="1">
    <source>
        <dbReference type="ARBA" id="ARBA00009690"/>
    </source>
</evidence>
<proteinExistence type="inferred from homology"/>
<dbReference type="GO" id="GO:0005737">
    <property type="term" value="C:cytoplasm"/>
    <property type="evidence" value="ECO:0007669"/>
    <property type="project" value="UniProtKB-SubCell"/>
</dbReference>
<evidence type="ECO:0000256" key="7">
    <source>
        <dbReference type="SAM" id="MobiDB-lite"/>
    </source>
</evidence>
<feature type="binding site" evidence="4">
    <location>
        <position position="140"/>
    </location>
    <ligand>
        <name>GTP</name>
        <dbReference type="ChEBI" id="CHEBI:37565"/>
    </ligand>
</feature>
<dbReference type="InterPro" id="IPR037103">
    <property type="entry name" value="Tubulin/FtsZ-like_C"/>
</dbReference>
<keyword evidence="2 4" id="KW-0547">Nucleotide-binding</keyword>
<feature type="compositionally biased region" description="Acidic residues" evidence="7">
    <location>
        <begin position="352"/>
        <end position="367"/>
    </location>
</feature>
<feature type="binding site" evidence="4">
    <location>
        <position position="144"/>
    </location>
    <ligand>
        <name>GTP</name>
        <dbReference type="ChEBI" id="CHEBI:37565"/>
    </ligand>
</feature>
<dbReference type="Pfam" id="PF12327">
    <property type="entry name" value="FtsZ_C"/>
    <property type="match status" value="1"/>
</dbReference>
<evidence type="ECO:0000313" key="11">
    <source>
        <dbReference type="Proteomes" id="UP000266426"/>
    </source>
</evidence>
<dbReference type="HAMAP" id="MF_00909">
    <property type="entry name" value="FtsZ"/>
    <property type="match status" value="1"/>
</dbReference>
<evidence type="ECO:0000259" key="8">
    <source>
        <dbReference type="SMART" id="SM00864"/>
    </source>
</evidence>
<comment type="subunit">
    <text evidence="4">Homodimer. Polymerizes to form a dynamic ring structure in a strictly GTP-dependent manner. Interacts directly with several other division proteins.</text>
</comment>
<sequence length="480" mass="52550">MLRFEEQENKQIARIKVIGVGGGGTNAVDHMIETGITGVEFAVVNTDVQALAKSKSPEKIQIGKNITRGMGTGGNPELGNQAALDDQELIREMIEGVDILFLTAGFGGGTGTGASPVISRIAREMGTLTVGVITKPFTFEGRKRMNQAEHGIHAFKDAVDTIVCVPNDKLFDLISEDTPLYEAYRMTDNILYQAVESISQVIIQPGLINLDFADIHSILAIRGGAVIGFGEGSGKDKAAKAIQAALASPLLEVKNMRGAKGVLISIIGGRDLALYEVNSAIGTIHEIVDDDADIIIGAIIRDDIKDKAMVTLMATGLEIESQILPMKQKAVPKPFVQFSEPEPAEEPAYAQESEEEPEPEQNEEGPEEVVAYQEEFHTEQEPEEDAYSHTPDFMEESVAAQRDEQIEEQEPEPVFEEDEEEEEEPEEEPAGFTSFSNATQRLKDLPQSEFFDKSDPTVYSGTNLDIPSFMRKKKNFARTE</sequence>
<dbReference type="Gene3D" id="3.30.1330.20">
    <property type="entry name" value="Tubulin/FtsZ, C-terminal domain"/>
    <property type="match status" value="1"/>
</dbReference>
<comment type="subcellular location">
    <subcellularLocation>
        <location evidence="4">Cytoplasm</location>
    </subcellularLocation>
    <text evidence="4">Assembles at midcell at the inner surface of the cytoplasmic membrane.</text>
</comment>
<feature type="binding site" evidence="4">
    <location>
        <position position="188"/>
    </location>
    <ligand>
        <name>GTP</name>
        <dbReference type="ChEBI" id="CHEBI:37565"/>
    </ligand>
</feature>
<dbReference type="GO" id="GO:0000917">
    <property type="term" value="P:division septum assembly"/>
    <property type="evidence" value="ECO:0007669"/>
    <property type="project" value="UniProtKB-KW"/>
</dbReference>
<keyword evidence="4 6" id="KW-0717">Septation</keyword>
<comment type="caution">
    <text evidence="10">The sequence shown here is derived from an EMBL/GenBank/DDBJ whole genome shotgun (WGS) entry which is preliminary data.</text>
</comment>
<dbReference type="SUPFAM" id="SSF52490">
    <property type="entry name" value="Tubulin nucleotide-binding domain-like"/>
    <property type="match status" value="1"/>
</dbReference>
<dbReference type="InterPro" id="IPR036525">
    <property type="entry name" value="Tubulin/FtsZ_GTPase_sf"/>
</dbReference>
<dbReference type="CDD" id="cd02201">
    <property type="entry name" value="FtsZ_type1"/>
    <property type="match status" value="1"/>
</dbReference>
<evidence type="ECO:0000256" key="2">
    <source>
        <dbReference type="ARBA" id="ARBA00022741"/>
    </source>
</evidence>
<dbReference type="GO" id="GO:0005525">
    <property type="term" value="F:GTP binding"/>
    <property type="evidence" value="ECO:0007669"/>
    <property type="project" value="UniProtKB-UniRule"/>
</dbReference>